<name>A0A1F4Y344_9BACT</name>
<evidence type="ECO:0000256" key="4">
    <source>
        <dbReference type="ARBA" id="ARBA00023288"/>
    </source>
</evidence>
<dbReference type="Proteomes" id="UP000176568">
    <property type="component" value="Unassembled WGS sequence"/>
</dbReference>
<dbReference type="InterPro" id="IPR018660">
    <property type="entry name" value="MliC"/>
</dbReference>
<sequence>MAPEHIPSLRGRATIITVITVVALIALCLVLWVYRNTPPLSNLLGSTQTTSLGTPIATVNYLCDQGKTITATYYEDSVNLKLTDGSAMTLPHAVSASGARYANTDESFVFWNKGNTAFVQEKGKQTYTGCIEVSTRTTEQESWKAYASSKFGFSILYPMEYTVDASYQYQAMGPGLEINGVKFTIPTTMATGTNLSSDTYLSVEQLPNVDACSANLFLDDAKNPGTVTENSVEYSVATGGGAGAGNLYEEIVYAIPGTIPCTAIRYMIHSTQLANYPAGTRVAFDHAALVAQFDQIRRTLVLGR</sequence>
<evidence type="ECO:0000259" key="6">
    <source>
        <dbReference type="Pfam" id="PF09864"/>
    </source>
</evidence>
<organism evidence="7 8">
    <name type="scientific">Candidatus Adlerbacteria bacterium RIFOXYC1_FULL_48_26</name>
    <dbReference type="NCBI Taxonomy" id="1797247"/>
    <lineage>
        <taxon>Bacteria</taxon>
        <taxon>Candidatus Adleribacteriota</taxon>
    </lineage>
</organism>
<gene>
    <name evidence="7" type="ORF">A2419_00755</name>
</gene>
<feature type="transmembrane region" description="Helical" evidence="5">
    <location>
        <begin position="12"/>
        <end position="34"/>
    </location>
</feature>
<keyword evidence="3" id="KW-0564">Palmitate</keyword>
<evidence type="ECO:0000313" key="8">
    <source>
        <dbReference type="Proteomes" id="UP000176568"/>
    </source>
</evidence>
<dbReference type="SUPFAM" id="SSF141488">
    <property type="entry name" value="YdhA-like"/>
    <property type="match status" value="1"/>
</dbReference>
<keyword evidence="1" id="KW-0732">Signal</keyword>
<keyword evidence="5" id="KW-1133">Transmembrane helix</keyword>
<dbReference type="STRING" id="1797247.A2419_00755"/>
<protein>
    <recommendedName>
        <fullName evidence="6">C-type lysozyme inhibitor domain-containing protein</fullName>
    </recommendedName>
</protein>
<reference evidence="7 8" key="1">
    <citation type="journal article" date="2016" name="Nat. Commun.">
        <title>Thousands of microbial genomes shed light on interconnected biogeochemical processes in an aquifer system.</title>
        <authorList>
            <person name="Anantharaman K."/>
            <person name="Brown C.T."/>
            <person name="Hug L.A."/>
            <person name="Sharon I."/>
            <person name="Castelle C.J."/>
            <person name="Probst A.J."/>
            <person name="Thomas B.C."/>
            <person name="Singh A."/>
            <person name="Wilkins M.J."/>
            <person name="Karaoz U."/>
            <person name="Brodie E.L."/>
            <person name="Williams K.H."/>
            <person name="Hubbard S.S."/>
            <person name="Banfield J.F."/>
        </authorList>
    </citation>
    <scope>NUCLEOTIDE SEQUENCE [LARGE SCALE GENOMIC DNA]</scope>
</reference>
<dbReference type="AlphaFoldDB" id="A0A1F4Y344"/>
<evidence type="ECO:0000256" key="3">
    <source>
        <dbReference type="ARBA" id="ARBA00023139"/>
    </source>
</evidence>
<proteinExistence type="predicted"/>
<accession>A0A1F4Y344</accession>
<evidence type="ECO:0000256" key="5">
    <source>
        <dbReference type="SAM" id="Phobius"/>
    </source>
</evidence>
<dbReference type="InterPro" id="IPR036328">
    <property type="entry name" value="MliC_sf"/>
</dbReference>
<keyword evidence="5" id="KW-0812">Transmembrane</keyword>
<dbReference type="Gene3D" id="2.40.128.200">
    <property type="match status" value="1"/>
</dbReference>
<evidence type="ECO:0000256" key="2">
    <source>
        <dbReference type="ARBA" id="ARBA00023136"/>
    </source>
</evidence>
<comment type="caution">
    <text evidence="7">The sequence shown here is derived from an EMBL/GenBank/DDBJ whole genome shotgun (WGS) entry which is preliminary data.</text>
</comment>
<keyword evidence="4" id="KW-0449">Lipoprotein</keyword>
<evidence type="ECO:0000256" key="1">
    <source>
        <dbReference type="ARBA" id="ARBA00022729"/>
    </source>
</evidence>
<feature type="domain" description="C-type lysozyme inhibitor" evidence="6">
    <location>
        <begin position="61"/>
        <end position="125"/>
    </location>
</feature>
<keyword evidence="2 5" id="KW-0472">Membrane</keyword>
<dbReference type="Pfam" id="PF09864">
    <property type="entry name" value="MliC"/>
    <property type="match status" value="1"/>
</dbReference>
<dbReference type="EMBL" id="MEXB01000009">
    <property type="protein sequence ID" value="OGC88369.1"/>
    <property type="molecule type" value="Genomic_DNA"/>
</dbReference>
<evidence type="ECO:0000313" key="7">
    <source>
        <dbReference type="EMBL" id="OGC88369.1"/>
    </source>
</evidence>